<dbReference type="PIRSF" id="PIRSF015736">
    <property type="entry name" value="MI"/>
    <property type="match status" value="1"/>
</dbReference>
<dbReference type="Pfam" id="PF17645">
    <property type="entry name" value="Amdase"/>
    <property type="match status" value="1"/>
</dbReference>
<dbReference type="PANTHER" id="PTHR40267">
    <property type="entry name" value="BLR3294 PROTEIN"/>
    <property type="match status" value="1"/>
</dbReference>
<dbReference type="Proteomes" id="UP000238169">
    <property type="component" value="Unassembled WGS sequence"/>
</dbReference>
<dbReference type="InterPro" id="IPR053714">
    <property type="entry name" value="Iso_Racemase_Enz_sf"/>
</dbReference>
<evidence type="ECO:0000313" key="1">
    <source>
        <dbReference type="EMBL" id="SPB18571.1"/>
    </source>
</evidence>
<gene>
    <name evidence="1" type="ORF">NOV72_05771</name>
</gene>
<dbReference type="EMBL" id="OGTP01000033">
    <property type="protein sequence ID" value="SPB18571.1"/>
    <property type="molecule type" value="Genomic_DNA"/>
</dbReference>
<keyword evidence="2" id="KW-1185">Reference proteome</keyword>
<accession>A0A2U3IED6</accession>
<dbReference type="Gene3D" id="3.40.50.12500">
    <property type="match status" value="1"/>
</dbReference>
<reference evidence="2" key="1">
    <citation type="submission" date="2018-01" db="EMBL/GenBank/DDBJ databases">
        <authorList>
            <person name="Peeters C."/>
        </authorList>
    </citation>
    <scope>NUCLEOTIDE SEQUENCE [LARGE SCALE GENOMIC DNA]</scope>
</reference>
<name>A0A2U3IED6_9BURK</name>
<organism evidence="1 2">
    <name type="scientific">Caballeronia novacaledonica</name>
    <dbReference type="NCBI Taxonomy" id="1544861"/>
    <lineage>
        <taxon>Bacteria</taxon>
        <taxon>Pseudomonadati</taxon>
        <taxon>Pseudomonadota</taxon>
        <taxon>Betaproteobacteria</taxon>
        <taxon>Burkholderiales</taxon>
        <taxon>Burkholderiaceae</taxon>
        <taxon>Caballeronia</taxon>
    </lineage>
</organism>
<dbReference type="InterPro" id="IPR026286">
    <property type="entry name" value="MaiA/AMDase"/>
</dbReference>
<dbReference type="PANTHER" id="PTHR40267:SF1">
    <property type="entry name" value="BLR3294 PROTEIN"/>
    <property type="match status" value="1"/>
</dbReference>
<evidence type="ECO:0000313" key="2">
    <source>
        <dbReference type="Proteomes" id="UP000238169"/>
    </source>
</evidence>
<proteinExistence type="predicted"/>
<protein>
    <submittedName>
        <fullName evidence="1">Asp/Glu racemase</fullName>
    </submittedName>
</protein>
<dbReference type="AlphaFoldDB" id="A0A2U3IED6"/>
<dbReference type="OrthoDB" id="483160at2"/>
<dbReference type="SUPFAM" id="SSF51395">
    <property type="entry name" value="FMN-linked oxidoreductases"/>
    <property type="match status" value="1"/>
</dbReference>
<sequence>MSIGFGTIARIGHLYPSGGLCDFEVQLMAPDGVQFVTTRLPFRDTSIHSDKSIIDDLEQHAALLADAKVDLIALNCTAAGVVNGPEVINSRVRAATGIESVTTIEAVLAALETVNATRIGLLTPYRDEVVDAEIAFFAERGIDVMTHANQPTLTPFDQAMIDPDIWLRMASRLERGFDALLISCAGIRTSGIIERLERECRVPVVTSNVALLWYCLRRLDVRGRSAGFGSLLCQV</sequence>